<accession>A0ABY7ELA7</accession>
<organism evidence="15 16">
    <name type="scientific">Mya arenaria</name>
    <name type="common">Soft-shell clam</name>
    <dbReference type="NCBI Taxonomy" id="6604"/>
    <lineage>
        <taxon>Eukaryota</taxon>
        <taxon>Metazoa</taxon>
        <taxon>Spiralia</taxon>
        <taxon>Lophotrochozoa</taxon>
        <taxon>Mollusca</taxon>
        <taxon>Bivalvia</taxon>
        <taxon>Autobranchia</taxon>
        <taxon>Heteroconchia</taxon>
        <taxon>Euheterodonta</taxon>
        <taxon>Imparidentia</taxon>
        <taxon>Neoheterodontei</taxon>
        <taxon>Myida</taxon>
        <taxon>Myoidea</taxon>
        <taxon>Myidae</taxon>
        <taxon>Mya</taxon>
    </lineage>
</organism>
<gene>
    <name evidence="15" type="ORF">MAR_035844</name>
</gene>
<evidence type="ECO:0000256" key="6">
    <source>
        <dbReference type="ARBA" id="ARBA00023157"/>
    </source>
</evidence>
<evidence type="ECO:0000313" key="16">
    <source>
        <dbReference type="Proteomes" id="UP001164746"/>
    </source>
</evidence>
<evidence type="ECO:0000256" key="11">
    <source>
        <dbReference type="ARBA" id="ARBA00044561"/>
    </source>
</evidence>
<keyword evidence="7" id="KW-0325">Glycoprotein</keyword>
<comment type="function">
    <text evidence="12">Bifunctional regulator of neuronal activity in the mushroom body, and possibly other regions of the brain, that acts as a signaling molecule required for homeostatic regulation of sleep under normal conditions and after sleep deprivation. Reduces neuronal excitability by enhancing Sh/shaker K(+) channel activity; possibly by stabilizing Sh/shaker to increase protein levels, accelerating its activation kinetics, slowing C-type inactivation and enhancing recovery from inactivation. Specifically affects the A-type K(+) current. Antagonizes nicotinic acetylcholine receptors (nAChRs) to reduce synaptic transmission, possibly by preventing their localization to the cell surface. Required for regulation of neuromuscular excitability and plasticity at neuromuscular junctions.</text>
</comment>
<reference evidence="15" key="1">
    <citation type="submission" date="2022-11" db="EMBL/GenBank/DDBJ databases">
        <title>Centuries of genome instability and evolution in soft-shell clam transmissible cancer (bioRxiv).</title>
        <authorList>
            <person name="Hart S.F.M."/>
            <person name="Yonemitsu M.A."/>
            <person name="Giersch R.M."/>
            <person name="Beal B.F."/>
            <person name="Arriagada G."/>
            <person name="Davis B.W."/>
            <person name="Ostrander E.A."/>
            <person name="Goff S.P."/>
            <person name="Metzger M.J."/>
        </authorList>
    </citation>
    <scope>NUCLEOTIDE SEQUENCE</scope>
    <source>
        <strain evidence="15">MELC-2E11</strain>
        <tissue evidence="15">Siphon/mantle</tissue>
    </source>
</reference>
<dbReference type="Pfam" id="PF17064">
    <property type="entry name" value="QVR"/>
    <property type="match status" value="1"/>
</dbReference>
<evidence type="ECO:0000256" key="13">
    <source>
        <dbReference type="ARBA" id="ARBA00046769"/>
    </source>
</evidence>
<dbReference type="PANTHER" id="PTHR33562:SF31">
    <property type="entry name" value="PROTEIN QUIVER"/>
    <property type="match status" value="1"/>
</dbReference>
<dbReference type="Proteomes" id="UP001164746">
    <property type="component" value="Chromosome 7"/>
</dbReference>
<keyword evidence="4 14" id="KW-0732">Signal</keyword>
<evidence type="ECO:0000256" key="5">
    <source>
        <dbReference type="ARBA" id="ARBA00023108"/>
    </source>
</evidence>
<keyword evidence="3" id="KW-1003">Cell membrane</keyword>
<evidence type="ECO:0000256" key="9">
    <source>
        <dbReference type="ARBA" id="ARBA00044499"/>
    </source>
</evidence>
<keyword evidence="3" id="KW-0472">Membrane</keyword>
<evidence type="ECO:0000256" key="4">
    <source>
        <dbReference type="ARBA" id="ARBA00022729"/>
    </source>
</evidence>
<feature type="signal peptide" evidence="14">
    <location>
        <begin position="1"/>
        <end position="19"/>
    </location>
</feature>
<evidence type="ECO:0000256" key="2">
    <source>
        <dbReference type="ARBA" id="ARBA00010522"/>
    </source>
</evidence>
<protein>
    <recommendedName>
        <fullName evidence="10">UPAR/Ly6 domain-containing protein qvr</fullName>
    </recommendedName>
    <alternativeName>
        <fullName evidence="11">Protein quiver</fullName>
    </alternativeName>
    <alternativeName>
        <fullName evidence="8">Protein sleepless</fullName>
    </alternativeName>
</protein>
<keyword evidence="5" id="KW-0090">Biological rhythms</keyword>
<evidence type="ECO:0000256" key="7">
    <source>
        <dbReference type="ARBA" id="ARBA00023180"/>
    </source>
</evidence>
<evidence type="ECO:0000256" key="14">
    <source>
        <dbReference type="SAM" id="SignalP"/>
    </source>
</evidence>
<dbReference type="InterPro" id="IPR031424">
    <property type="entry name" value="QVR-like"/>
</dbReference>
<sequence length="137" mass="15405">MEKFTFLLFFLITATGASRHPICHNCTSSTDPGCTDPFIRDDMVHTIQSCETDWCAKFMRNNGEVVRFCVTRSQIQFMALKKLFVTEECMDGNGVYEGDICFCDSSFCNGGPHAGVFFNLKLTVGLFMVTLLFTFTS</sequence>
<evidence type="ECO:0000256" key="1">
    <source>
        <dbReference type="ARBA" id="ARBA00004471"/>
    </source>
</evidence>
<evidence type="ECO:0000256" key="10">
    <source>
        <dbReference type="ARBA" id="ARBA00044524"/>
    </source>
</evidence>
<evidence type="ECO:0000256" key="3">
    <source>
        <dbReference type="ARBA" id="ARBA00022475"/>
    </source>
</evidence>
<keyword evidence="16" id="KW-1185">Reference proteome</keyword>
<evidence type="ECO:0000256" key="12">
    <source>
        <dbReference type="ARBA" id="ARBA00045788"/>
    </source>
</evidence>
<dbReference type="InterPro" id="IPR050975">
    <property type="entry name" value="Sleep_regulator"/>
</dbReference>
<feature type="chain" id="PRO_5046998279" description="UPAR/Ly6 domain-containing protein qvr" evidence="14">
    <location>
        <begin position="20"/>
        <end position="137"/>
    </location>
</feature>
<name>A0ABY7ELA7_MYAAR</name>
<proteinExistence type="inferred from homology"/>
<evidence type="ECO:0000256" key="8">
    <source>
        <dbReference type="ARBA" id="ARBA00031037"/>
    </source>
</evidence>
<dbReference type="EMBL" id="CP111018">
    <property type="protein sequence ID" value="WAR10768.1"/>
    <property type="molecule type" value="Genomic_DNA"/>
</dbReference>
<comment type="subcellular location">
    <subcellularLocation>
        <location evidence="1">Cell membrane</location>
        <topology evidence="1">Lipid-anchor</topology>
        <topology evidence="1">GPI-anchor</topology>
        <orientation evidence="1">Extracellular side</orientation>
    </subcellularLocation>
    <subcellularLocation>
        <location evidence="9">Membrane raft</location>
        <topology evidence="9">Lipid-anchor</topology>
        <topology evidence="9">GPI-anchor</topology>
        <orientation evidence="9">Extracellular side</orientation>
    </subcellularLocation>
</comment>
<keyword evidence="6" id="KW-1015">Disulfide bond</keyword>
<comment type="subunit">
    <text evidence="13">Interacts (via loop 2 of the three-fingered Ly-6 domain) with Sh/shaker; this interaction may stabilize both components of the complex and may be required for targeting or retention of Sh/shaker to neural cell projections. Interacts (via loop 2 of the three-fingered Ly-6 domain) with nAChRalpha3 and potentially other nicotinic acetylcholine receptors; this interaction is required for antagonism of nicotinic acetylcholine receptors.</text>
</comment>
<dbReference type="PANTHER" id="PTHR33562">
    <property type="entry name" value="ATILLA, ISOFORM B-RELATED-RELATED"/>
    <property type="match status" value="1"/>
</dbReference>
<comment type="similarity">
    <text evidence="2">Belongs to the quiver family.</text>
</comment>
<evidence type="ECO:0000313" key="15">
    <source>
        <dbReference type="EMBL" id="WAR10768.1"/>
    </source>
</evidence>